<dbReference type="Proteomes" id="UP000321907">
    <property type="component" value="Unassembled WGS sequence"/>
</dbReference>
<sequence length="382" mass="43849">MTNKFDIAVLGGGLAGLSILYHLQKAGKLAGKSIVLVDPEGRKTAHDRSWSFWEAEPGPFEDLVYHRWPMVTVHDQTRNLDCDISPYIYKLIRSVEFYDHVNEVIDAIEGLVRINAPAEDVRRVGEEVHFEAGGASYSANLAFSSLPLHLRPRQIKEPYLDQHFRGWFVETTEDTFDPERASLMDFRTPQHGEARFFYVMPFSKRRALVEIAIFSNNHLKVEEYDALLKTYIYDYWTKADYQVTHTEGGNIPMTTYPFPARDGNLIYIGMRGGATRPSTGYTFFALQRQLTEMANAFPDLPQIAPWPTKHILYDATLLRILQNGDLPADELFVDLFATNPPERVLAFLNGETTLSEEFRFMWTTDIGLFGRRFVTEAIQRYI</sequence>
<evidence type="ECO:0000313" key="1">
    <source>
        <dbReference type="EMBL" id="TXF89895.1"/>
    </source>
</evidence>
<dbReference type="EMBL" id="VOXD01000010">
    <property type="protein sequence ID" value="TXF89895.1"/>
    <property type="molecule type" value="Genomic_DNA"/>
</dbReference>
<dbReference type="Pfam" id="PF05834">
    <property type="entry name" value="Lycopene_cycl"/>
    <property type="match status" value="1"/>
</dbReference>
<keyword evidence="2" id="KW-1185">Reference proteome</keyword>
<comment type="caution">
    <text evidence="1">The sequence shown here is derived from an EMBL/GenBank/DDBJ whole genome shotgun (WGS) entry which is preliminary data.</text>
</comment>
<organism evidence="1 2">
    <name type="scientific">Neolewinella aurantiaca</name>
    <dbReference type="NCBI Taxonomy" id="2602767"/>
    <lineage>
        <taxon>Bacteria</taxon>
        <taxon>Pseudomonadati</taxon>
        <taxon>Bacteroidota</taxon>
        <taxon>Saprospiria</taxon>
        <taxon>Saprospirales</taxon>
        <taxon>Lewinellaceae</taxon>
        <taxon>Neolewinella</taxon>
    </lineage>
</organism>
<accession>A0A5C7FJ69</accession>
<dbReference type="RefSeq" id="WP_147930215.1">
    <property type="nucleotide sequence ID" value="NZ_VOXD01000010.1"/>
</dbReference>
<gene>
    <name evidence="1" type="ORF">FUA23_08015</name>
</gene>
<evidence type="ECO:0000313" key="2">
    <source>
        <dbReference type="Proteomes" id="UP000321907"/>
    </source>
</evidence>
<dbReference type="SUPFAM" id="SSF51905">
    <property type="entry name" value="FAD/NAD(P)-binding domain"/>
    <property type="match status" value="1"/>
</dbReference>
<name>A0A5C7FJ69_9BACT</name>
<dbReference type="OrthoDB" id="24355at2"/>
<protein>
    <submittedName>
        <fullName evidence="1">FAD-dependent oxidoreductase</fullName>
    </submittedName>
</protein>
<dbReference type="AlphaFoldDB" id="A0A5C7FJ69"/>
<proteinExistence type="predicted"/>
<reference evidence="1 2" key="1">
    <citation type="submission" date="2019-08" db="EMBL/GenBank/DDBJ databases">
        <title>Lewinella sp. strain SSH13 Genome sequencing and assembly.</title>
        <authorList>
            <person name="Kim I."/>
        </authorList>
    </citation>
    <scope>NUCLEOTIDE SEQUENCE [LARGE SCALE GENOMIC DNA]</scope>
    <source>
        <strain evidence="1 2">SSH13</strain>
    </source>
</reference>
<dbReference type="Gene3D" id="3.50.50.60">
    <property type="entry name" value="FAD/NAD(P)-binding domain"/>
    <property type="match status" value="1"/>
</dbReference>
<dbReference type="InterPro" id="IPR036188">
    <property type="entry name" value="FAD/NAD-bd_sf"/>
</dbReference>